<evidence type="ECO:0000313" key="4">
    <source>
        <dbReference type="Proteomes" id="UP000241436"/>
    </source>
</evidence>
<keyword evidence="4" id="KW-1185">Reference proteome</keyword>
<dbReference type="Pfam" id="PF13581">
    <property type="entry name" value="HATPase_c_2"/>
    <property type="match status" value="1"/>
</dbReference>
<dbReference type="Proteomes" id="UP000241436">
    <property type="component" value="Unassembled WGS sequence"/>
</dbReference>
<keyword evidence="1" id="KW-0723">Serine/threonine-protein kinase</keyword>
<reference evidence="3 4" key="1">
    <citation type="submission" date="2017-09" db="EMBL/GenBank/DDBJ databases">
        <title>Bloom of a denitrifying methanotroph, Candidatus Methylomirabilis limnetica, in a deep stratified lake.</title>
        <authorList>
            <person name="Graf J.S."/>
            <person name="Marchant H.K."/>
            <person name="Tienken D."/>
            <person name="Hach P.F."/>
            <person name="Brand A."/>
            <person name="Schubert C.J."/>
            <person name="Kuypers M.M."/>
            <person name="Milucka J."/>
        </authorList>
    </citation>
    <scope>NUCLEOTIDE SEQUENCE [LARGE SCALE GENOMIC DNA]</scope>
    <source>
        <strain evidence="3 4">Zug</strain>
    </source>
</reference>
<dbReference type="CDD" id="cd16936">
    <property type="entry name" value="HATPase_RsbW-like"/>
    <property type="match status" value="1"/>
</dbReference>
<dbReference type="EMBL" id="NVQC01000013">
    <property type="protein sequence ID" value="PTL36748.1"/>
    <property type="molecule type" value="Genomic_DNA"/>
</dbReference>
<dbReference type="Gene3D" id="3.30.565.10">
    <property type="entry name" value="Histidine kinase-like ATPase, C-terminal domain"/>
    <property type="match status" value="1"/>
</dbReference>
<organism evidence="3 4">
    <name type="scientific">Candidatus Methylomirabilis limnetica</name>
    <dbReference type="NCBI Taxonomy" id="2033718"/>
    <lineage>
        <taxon>Bacteria</taxon>
        <taxon>Candidatus Methylomirabilota</taxon>
        <taxon>Candidatus Methylomirabilia</taxon>
        <taxon>Candidatus Methylomirabilales</taxon>
        <taxon>Candidatus Methylomirabilaceae</taxon>
        <taxon>Candidatus Methylomirabilis</taxon>
    </lineage>
</organism>
<keyword evidence="3" id="KW-0808">Transferase</keyword>
<reference evidence="4" key="2">
    <citation type="journal article" date="2018" name="Environ. Microbiol.">
        <title>Bloom of a denitrifying methanotroph, 'Candidatus Methylomirabilis limnetica', in a deep stratified lake.</title>
        <authorList>
            <person name="Graf J.S."/>
            <person name="Mayr M.J."/>
            <person name="Marchant H.K."/>
            <person name="Tienken D."/>
            <person name="Hach P.F."/>
            <person name="Brand A."/>
            <person name="Schubert C.J."/>
            <person name="Kuypers M.M."/>
            <person name="Milucka J."/>
        </authorList>
    </citation>
    <scope>NUCLEOTIDE SEQUENCE [LARGE SCALE GENOMIC DNA]</scope>
    <source>
        <strain evidence="4">Zug</strain>
    </source>
</reference>
<dbReference type="AlphaFoldDB" id="A0A2T4U0A7"/>
<comment type="caution">
    <text evidence="3">The sequence shown here is derived from an EMBL/GenBank/DDBJ whole genome shotgun (WGS) entry which is preliminary data.</text>
</comment>
<dbReference type="SUPFAM" id="SSF55874">
    <property type="entry name" value="ATPase domain of HSP90 chaperone/DNA topoisomerase II/histidine kinase"/>
    <property type="match status" value="1"/>
</dbReference>
<evidence type="ECO:0000256" key="1">
    <source>
        <dbReference type="ARBA" id="ARBA00022527"/>
    </source>
</evidence>
<evidence type="ECO:0000313" key="3">
    <source>
        <dbReference type="EMBL" id="PTL36748.1"/>
    </source>
</evidence>
<dbReference type="InterPro" id="IPR036890">
    <property type="entry name" value="HATPase_C_sf"/>
</dbReference>
<protein>
    <submittedName>
        <fullName evidence="3">Histidine kinase</fullName>
    </submittedName>
</protein>
<dbReference type="PANTHER" id="PTHR35526">
    <property type="entry name" value="ANTI-SIGMA-F FACTOR RSBW-RELATED"/>
    <property type="match status" value="1"/>
</dbReference>
<dbReference type="PANTHER" id="PTHR35526:SF3">
    <property type="entry name" value="ANTI-SIGMA-F FACTOR RSBW"/>
    <property type="match status" value="1"/>
</dbReference>
<proteinExistence type="predicted"/>
<dbReference type="GO" id="GO:0004674">
    <property type="term" value="F:protein serine/threonine kinase activity"/>
    <property type="evidence" value="ECO:0007669"/>
    <property type="project" value="UniProtKB-KW"/>
</dbReference>
<feature type="domain" description="Histidine kinase/HSP90-like ATPase" evidence="2">
    <location>
        <begin position="14"/>
        <end position="144"/>
    </location>
</feature>
<dbReference type="InterPro" id="IPR050267">
    <property type="entry name" value="Anti-sigma-factor_SerPK"/>
</dbReference>
<gene>
    <name evidence="3" type="ORF">CLG94_03505</name>
</gene>
<name>A0A2T4U0A7_9BACT</name>
<evidence type="ECO:0000259" key="2">
    <source>
        <dbReference type="Pfam" id="PF13581"/>
    </source>
</evidence>
<sequence length="159" mass="17254">MGKLSGKRITLAITSDLQNVPLIGQAVERFCSLIPLSDVESHRIALCVVEAVNNAILHAYGNEAGHEVEVLFWQYPDHLTLQICDTGMAMDPKHLKPQAASPFDFDPCRLSSIPEGGLGLAIIKATMDDVTYTTCEGKNILTLTRFFGPCQAKDGPLKG</sequence>
<keyword evidence="3" id="KW-0418">Kinase</keyword>
<accession>A0A2T4U0A7</accession>
<dbReference type="InterPro" id="IPR003594">
    <property type="entry name" value="HATPase_dom"/>
</dbReference>